<dbReference type="Proteomes" id="UP001345013">
    <property type="component" value="Unassembled WGS sequence"/>
</dbReference>
<feature type="compositionally biased region" description="Low complexity" evidence="6">
    <location>
        <begin position="89"/>
        <end position="107"/>
    </location>
</feature>
<evidence type="ECO:0000256" key="5">
    <source>
        <dbReference type="PROSITE-ProRule" id="PRU00125"/>
    </source>
</evidence>
<protein>
    <recommendedName>
        <fullName evidence="7">LIM zinc-binding domain-containing protein</fullName>
    </recommendedName>
</protein>
<keyword evidence="3 5" id="KW-0862">Zinc</keyword>
<feature type="compositionally biased region" description="Basic residues" evidence="6">
    <location>
        <begin position="168"/>
        <end position="177"/>
    </location>
</feature>
<evidence type="ECO:0000313" key="8">
    <source>
        <dbReference type="EMBL" id="KAK5097761.1"/>
    </source>
</evidence>
<evidence type="ECO:0000256" key="6">
    <source>
        <dbReference type="SAM" id="MobiDB-lite"/>
    </source>
</evidence>
<comment type="caution">
    <text evidence="8">The sequence shown here is derived from an EMBL/GenBank/DDBJ whole genome shotgun (WGS) entry which is preliminary data.</text>
</comment>
<feature type="compositionally biased region" description="Polar residues" evidence="6">
    <location>
        <begin position="329"/>
        <end position="341"/>
    </location>
</feature>
<keyword evidence="1 5" id="KW-0479">Metal-binding</keyword>
<feature type="compositionally biased region" description="Low complexity" evidence="6">
    <location>
        <begin position="196"/>
        <end position="214"/>
    </location>
</feature>
<keyword evidence="4 5" id="KW-0440">LIM domain</keyword>
<dbReference type="CDD" id="cd08368">
    <property type="entry name" value="LIM"/>
    <property type="match status" value="1"/>
</dbReference>
<accession>A0ABR0KIV3</accession>
<feature type="compositionally biased region" description="Polar residues" evidence="6">
    <location>
        <begin position="274"/>
        <end position="284"/>
    </location>
</feature>
<dbReference type="PANTHER" id="PTHR24205:SF16">
    <property type="entry name" value="GH01042P-RELATED"/>
    <property type="match status" value="1"/>
</dbReference>
<dbReference type="EMBL" id="JAVRRG010000016">
    <property type="protein sequence ID" value="KAK5097761.1"/>
    <property type="molecule type" value="Genomic_DNA"/>
</dbReference>
<keyword evidence="9" id="KW-1185">Reference proteome</keyword>
<evidence type="ECO:0000256" key="2">
    <source>
        <dbReference type="ARBA" id="ARBA00022737"/>
    </source>
</evidence>
<dbReference type="SMART" id="SM00132">
    <property type="entry name" value="LIM"/>
    <property type="match status" value="2"/>
</dbReference>
<evidence type="ECO:0000256" key="3">
    <source>
        <dbReference type="ARBA" id="ARBA00022833"/>
    </source>
</evidence>
<proteinExistence type="predicted"/>
<feature type="compositionally biased region" description="Polar residues" evidence="6">
    <location>
        <begin position="230"/>
        <end position="251"/>
    </location>
</feature>
<dbReference type="PROSITE" id="PS50023">
    <property type="entry name" value="LIM_DOMAIN_2"/>
    <property type="match status" value="2"/>
</dbReference>
<dbReference type="SUPFAM" id="SSF57716">
    <property type="entry name" value="Glucocorticoid receptor-like (DNA-binding domain)"/>
    <property type="match status" value="1"/>
</dbReference>
<feature type="compositionally biased region" description="Low complexity" evidence="6">
    <location>
        <begin position="371"/>
        <end position="381"/>
    </location>
</feature>
<evidence type="ECO:0000313" key="9">
    <source>
        <dbReference type="Proteomes" id="UP001345013"/>
    </source>
</evidence>
<sequence>MELPQQQASFTPSIKCSTCDDEVPMHLLAEHVCNKVFATPTVEEPEQTPVPSIESMPVQLRSRKPSKPFVPRIDPFAASRMTAQGELTPASSRPGSAAASPISPGSGRRAHFVHPPRKVPTTAVRRPPSPELLSQDCAFPPFPSSKTKKKESSKNNARSRISEVHSLRSFRHERKRSASVGASRTMMRPGTEDSSRPSTASSSRQPSLSSRAGSRQGSLNVVPPLPALQPTVSTPSSDPGVSSGASEQDSTWPLPLGAMQSRDVGSEKTPLLPESTTINSSESEVPSAATSPRTTRTENTSTSTTPTADSQSREPSYKLKRPPPIANMPMNSLEQPSLANAQPSPSLQTPPTPSSTIARTLTSFFSKKRGPSTSSKKSGSKLPAADGPRFIALSPDPDPQDVPRAVHSSHSSINTEMAFSPPVHGVQEVPQAPTGITIAEQSIPEPLQAQVVQQEDAHEDVHGELHDSQRDTVQLEEDFEKRLAVMTGAPQLSVIEEKTEDLRRVSIDSASSYGSVGFSHSTTSSRSFHGFEGHSIGSSISTARTMSSSEDLLMPPSMRFKHLANVPDSPTDPCLQYGRLTPVHEAETLLDSSEDDEPLDSYFQAGRLTPVAEVLCSPEVEKKELRFPTVPPIAPPAEPETDGFEVVTSLRHRRPSTPGGIKGICRGCSKPITSGQKSVSSKDGRLTGKYHKECFVCMTCKEPFATADFYVHEDHPYCAHHYHVLNETLCDSCGKGIEGHYLETSNVSGSGAKKFHPDCLTCATCKIQLSDDYFEMSDRVYCEKDAFRMASGARSPYTTAPSRPSPLNREYVASGVAGQALTAGKFPERRLTKLMTTF</sequence>
<organism evidence="8 9">
    <name type="scientific">Lithohypha guttulata</name>
    <dbReference type="NCBI Taxonomy" id="1690604"/>
    <lineage>
        <taxon>Eukaryota</taxon>
        <taxon>Fungi</taxon>
        <taxon>Dikarya</taxon>
        <taxon>Ascomycota</taxon>
        <taxon>Pezizomycotina</taxon>
        <taxon>Eurotiomycetes</taxon>
        <taxon>Chaetothyriomycetidae</taxon>
        <taxon>Chaetothyriales</taxon>
        <taxon>Trichomeriaceae</taxon>
        <taxon>Lithohypha</taxon>
    </lineage>
</organism>
<dbReference type="CDD" id="cd09397">
    <property type="entry name" value="LIM1_UF1"/>
    <property type="match status" value="1"/>
</dbReference>
<dbReference type="Pfam" id="PF00412">
    <property type="entry name" value="LIM"/>
    <property type="match status" value="2"/>
</dbReference>
<feature type="domain" description="LIM zinc-binding" evidence="7">
    <location>
        <begin position="729"/>
        <end position="792"/>
    </location>
</feature>
<dbReference type="PROSITE" id="PS00478">
    <property type="entry name" value="LIM_DOMAIN_1"/>
    <property type="match status" value="1"/>
</dbReference>
<evidence type="ECO:0000256" key="4">
    <source>
        <dbReference type="ARBA" id="ARBA00023038"/>
    </source>
</evidence>
<feature type="region of interest" description="Disordered" evidence="6">
    <location>
        <begin position="43"/>
        <end position="69"/>
    </location>
</feature>
<feature type="compositionally biased region" description="Basic residues" evidence="6">
    <location>
        <begin position="108"/>
        <end position="117"/>
    </location>
</feature>
<evidence type="ECO:0000256" key="1">
    <source>
        <dbReference type="ARBA" id="ARBA00022723"/>
    </source>
</evidence>
<name>A0ABR0KIV3_9EURO</name>
<dbReference type="Gene3D" id="2.10.110.10">
    <property type="entry name" value="Cysteine Rich Protein"/>
    <property type="match status" value="2"/>
</dbReference>
<keyword evidence="2" id="KW-0677">Repeat</keyword>
<reference evidence="8 9" key="1">
    <citation type="submission" date="2023-08" db="EMBL/GenBank/DDBJ databases">
        <title>Black Yeasts Isolated from many extreme environments.</title>
        <authorList>
            <person name="Coleine C."/>
            <person name="Stajich J.E."/>
            <person name="Selbmann L."/>
        </authorList>
    </citation>
    <scope>NUCLEOTIDE SEQUENCE [LARGE SCALE GENOMIC DNA]</scope>
    <source>
        <strain evidence="8 9">CCFEE 5885</strain>
    </source>
</reference>
<dbReference type="PANTHER" id="PTHR24205">
    <property type="entry name" value="FOUR AND A HALF LIM DOMAINS PROTEIN"/>
    <property type="match status" value="1"/>
</dbReference>
<feature type="compositionally biased region" description="Low complexity" evidence="6">
    <location>
        <begin position="290"/>
        <end position="307"/>
    </location>
</feature>
<feature type="domain" description="LIM zinc-binding" evidence="7">
    <location>
        <begin position="663"/>
        <end position="728"/>
    </location>
</feature>
<evidence type="ECO:0000259" key="7">
    <source>
        <dbReference type="PROSITE" id="PS50023"/>
    </source>
</evidence>
<feature type="region of interest" description="Disordered" evidence="6">
    <location>
        <begin position="84"/>
        <end position="406"/>
    </location>
</feature>
<gene>
    <name evidence="8" type="ORF">LTR24_002017</name>
</gene>
<dbReference type="InterPro" id="IPR001781">
    <property type="entry name" value="Znf_LIM"/>
</dbReference>